<name>A0A2N8L395_9BURK</name>
<evidence type="ECO:0008006" key="3">
    <source>
        <dbReference type="Google" id="ProtNLM"/>
    </source>
</evidence>
<keyword evidence="2" id="KW-1185">Reference proteome</keyword>
<dbReference type="OrthoDB" id="9155022at2"/>
<gene>
    <name evidence="1" type="ORF">C1O66_01945</name>
</gene>
<evidence type="ECO:0000313" key="2">
    <source>
        <dbReference type="Proteomes" id="UP000235916"/>
    </source>
</evidence>
<reference evidence="1 2" key="1">
    <citation type="submission" date="2018-01" db="EMBL/GenBank/DDBJ databases">
        <title>Draft genome sequence of Paucibacter aquatile CR182 isolated from freshwater of the Nakdong River.</title>
        <authorList>
            <person name="Choi A."/>
            <person name="Chung E.J."/>
        </authorList>
    </citation>
    <scope>NUCLEOTIDE SEQUENCE [LARGE SCALE GENOMIC DNA]</scope>
    <source>
        <strain evidence="1 2">CR182</strain>
    </source>
</reference>
<sequence length="98" mass="10608">MPDPLPISQALAGHDALARLGRLLHESKRRMAVVAPALPGALSRFIKPGPVDEEGWSLIAANAAVAAKLRQLQPRLEELLAEQGIQPHKVRIKVEQQG</sequence>
<dbReference type="EMBL" id="POSP01000001">
    <property type="protein sequence ID" value="PND40169.1"/>
    <property type="molecule type" value="Genomic_DNA"/>
</dbReference>
<dbReference type="AlphaFoldDB" id="A0A2N8L395"/>
<comment type="caution">
    <text evidence="1">The sequence shown here is derived from an EMBL/GenBank/DDBJ whole genome shotgun (WGS) entry which is preliminary data.</text>
</comment>
<accession>A0A2N8L395</accession>
<proteinExistence type="predicted"/>
<protein>
    <recommendedName>
        <fullName evidence="3">DUF721 domain-containing protein</fullName>
    </recommendedName>
</protein>
<dbReference type="Proteomes" id="UP000235916">
    <property type="component" value="Unassembled WGS sequence"/>
</dbReference>
<evidence type="ECO:0000313" key="1">
    <source>
        <dbReference type="EMBL" id="PND40169.1"/>
    </source>
</evidence>
<organism evidence="1 2">
    <name type="scientific">Kinneretia aquatilis</name>
    <dbReference type="NCBI Taxonomy" id="2070761"/>
    <lineage>
        <taxon>Bacteria</taxon>
        <taxon>Pseudomonadati</taxon>
        <taxon>Pseudomonadota</taxon>
        <taxon>Betaproteobacteria</taxon>
        <taxon>Burkholderiales</taxon>
        <taxon>Sphaerotilaceae</taxon>
        <taxon>Roseateles</taxon>
    </lineage>
</organism>